<dbReference type="EMBL" id="JBDPZC010000009">
    <property type="protein sequence ID" value="MEO3714714.1"/>
    <property type="molecule type" value="Genomic_DNA"/>
</dbReference>
<keyword evidence="1" id="KW-0472">Membrane</keyword>
<organism evidence="2 3">
    <name type="scientific">Roseateles flavus</name>
    <dbReference type="NCBI Taxonomy" id="3149041"/>
    <lineage>
        <taxon>Bacteria</taxon>
        <taxon>Pseudomonadati</taxon>
        <taxon>Pseudomonadota</taxon>
        <taxon>Betaproteobacteria</taxon>
        <taxon>Burkholderiales</taxon>
        <taxon>Sphaerotilaceae</taxon>
        <taxon>Roseateles</taxon>
    </lineage>
</organism>
<dbReference type="Proteomes" id="UP001462640">
    <property type="component" value="Unassembled WGS sequence"/>
</dbReference>
<protein>
    <submittedName>
        <fullName evidence="2">Mpo1-like protein</fullName>
    </submittedName>
</protein>
<accession>A0ABV0GI32</accession>
<proteinExistence type="predicted"/>
<keyword evidence="3" id="KW-1185">Reference proteome</keyword>
<dbReference type="RefSeq" id="WP_347611790.1">
    <property type="nucleotide sequence ID" value="NZ_JBDPZC010000009.1"/>
</dbReference>
<feature type="transmembrane region" description="Helical" evidence="1">
    <location>
        <begin position="76"/>
        <end position="96"/>
    </location>
</feature>
<evidence type="ECO:0000313" key="2">
    <source>
        <dbReference type="EMBL" id="MEO3714714.1"/>
    </source>
</evidence>
<reference evidence="2 3" key="1">
    <citation type="submission" date="2024-05" db="EMBL/GenBank/DDBJ databases">
        <title>Roseateles sp. 2.12 16S ribosomal RNA gene Genome sequencing and assembly.</title>
        <authorList>
            <person name="Woo H."/>
        </authorList>
    </citation>
    <scope>NUCLEOTIDE SEQUENCE [LARGE SCALE GENOMIC DNA]</scope>
    <source>
        <strain evidence="2 3">2.12</strain>
    </source>
</reference>
<name>A0ABV0GI32_9BURK</name>
<feature type="transmembrane region" description="Helical" evidence="1">
    <location>
        <begin position="136"/>
        <end position="156"/>
    </location>
</feature>
<comment type="caution">
    <text evidence="2">The sequence shown here is derived from an EMBL/GenBank/DDBJ whole genome shotgun (WGS) entry which is preliminary data.</text>
</comment>
<dbReference type="PANTHER" id="PTHR28026">
    <property type="entry name" value="DUF962 DOMAIN PROTEIN (AFU_ORTHOLOGUE AFUA_8G05310)"/>
    <property type="match status" value="1"/>
</dbReference>
<sequence length="181" mass="19258">MASPFRPALDLMAQYAAYHRDRRNIATHFVGIPLIVFAIGVLLARIPLEVAGLQANAAWLLCAVSALWYLSRGALVLGLATVAVNALLMALATPFAQGSAAAWLTVGVGSFVVGWIIQFVGHYYEGRKPAFVDDLVGLLVGPMFVVGEGLFALGWGKDMLAAIEARVGPTHVRDLKATQQG</sequence>
<evidence type="ECO:0000256" key="1">
    <source>
        <dbReference type="SAM" id="Phobius"/>
    </source>
</evidence>
<feature type="transmembrane region" description="Helical" evidence="1">
    <location>
        <begin position="25"/>
        <end position="44"/>
    </location>
</feature>
<evidence type="ECO:0000313" key="3">
    <source>
        <dbReference type="Proteomes" id="UP001462640"/>
    </source>
</evidence>
<keyword evidence="1" id="KW-0812">Transmembrane</keyword>
<dbReference type="InterPro" id="IPR009305">
    <property type="entry name" value="Mpo1-like"/>
</dbReference>
<dbReference type="PANTHER" id="PTHR28026:SF9">
    <property type="entry name" value="2-HYDROXY-PALMITIC ACID DIOXYGENASE MPO1"/>
    <property type="match status" value="1"/>
</dbReference>
<keyword evidence="1" id="KW-1133">Transmembrane helix</keyword>
<dbReference type="Pfam" id="PF06127">
    <property type="entry name" value="Mpo1-like"/>
    <property type="match status" value="1"/>
</dbReference>
<feature type="transmembrane region" description="Helical" evidence="1">
    <location>
        <begin position="103"/>
        <end position="124"/>
    </location>
</feature>
<gene>
    <name evidence="2" type="ORF">ABDJ40_18240</name>
</gene>